<evidence type="ECO:0000313" key="9">
    <source>
        <dbReference type="Proteomes" id="UP000824219"/>
    </source>
</evidence>
<comment type="caution">
    <text evidence="8">The sequence shown here is derived from an EMBL/GenBank/DDBJ whole genome shotgun (WGS) entry which is preliminary data.</text>
</comment>
<keyword evidence="4" id="KW-0472">Membrane</keyword>
<gene>
    <name evidence="8" type="ORF">KOW79_017662</name>
</gene>
<dbReference type="AlphaFoldDB" id="A0A9D3SH08"/>
<dbReference type="InterPro" id="IPR014868">
    <property type="entry name" value="Cadherin_pro_dom"/>
</dbReference>
<dbReference type="GO" id="GO:0005886">
    <property type="term" value="C:plasma membrane"/>
    <property type="evidence" value="ECO:0007669"/>
    <property type="project" value="UniProtKB-SubCell"/>
</dbReference>
<evidence type="ECO:0000256" key="3">
    <source>
        <dbReference type="ARBA" id="ARBA00022889"/>
    </source>
</evidence>
<keyword evidence="6" id="KW-0732">Signal</keyword>
<feature type="domain" description="Cadherin prodomain" evidence="7">
    <location>
        <begin position="30"/>
        <end position="144"/>
    </location>
</feature>
<evidence type="ECO:0000256" key="6">
    <source>
        <dbReference type="SAM" id="SignalP"/>
    </source>
</evidence>
<keyword evidence="3" id="KW-0130">Cell adhesion</keyword>
<comment type="subcellular location">
    <subcellularLocation>
        <location evidence="1">Cell membrane</location>
    </subcellularLocation>
</comment>
<dbReference type="SMART" id="SM01055">
    <property type="entry name" value="Cadherin_pro"/>
    <property type="match status" value="1"/>
</dbReference>
<sequence length="223" mass="25380">MKVGFILLPLACALVLKSSLDTAGSLTVDACRLGFTQNFYTVFISWEQLQGHTITRVNCFCTGASLCVMLTLRFANTPEHMAVLMDGSLKERITFQSSNPKFSVRPDGSLYAEQDVKDPPEPIRFTVTARGSKDTRMWTTIVKLVITRHQHHPLINRVSSHHNHYHNLSQHQRGFSTNGLHWQTRDRIIPPIRASANSRRAFPWFLARLVDPSSVLLDQKDRR</sequence>
<feature type="signal peptide" evidence="6">
    <location>
        <begin position="1"/>
        <end position="25"/>
    </location>
</feature>
<dbReference type="SUPFAM" id="SSF49313">
    <property type="entry name" value="Cadherin-like"/>
    <property type="match status" value="1"/>
</dbReference>
<evidence type="ECO:0000259" key="7">
    <source>
        <dbReference type="SMART" id="SM01055"/>
    </source>
</evidence>
<keyword evidence="9" id="KW-1185">Reference proteome</keyword>
<dbReference type="GO" id="GO:0005509">
    <property type="term" value="F:calcium ion binding"/>
    <property type="evidence" value="ECO:0007669"/>
    <property type="project" value="InterPro"/>
</dbReference>
<evidence type="ECO:0000256" key="4">
    <source>
        <dbReference type="ARBA" id="ARBA00023136"/>
    </source>
</evidence>
<protein>
    <recommendedName>
        <fullName evidence="7">Cadherin prodomain domain-containing protein</fullName>
    </recommendedName>
</protein>
<evidence type="ECO:0000256" key="1">
    <source>
        <dbReference type="ARBA" id="ARBA00004236"/>
    </source>
</evidence>
<accession>A0A9D3SH08</accession>
<evidence type="ECO:0000256" key="5">
    <source>
        <dbReference type="ARBA" id="ARBA00023180"/>
    </source>
</evidence>
<proteinExistence type="predicted"/>
<dbReference type="OrthoDB" id="6079678at2759"/>
<dbReference type="Gene3D" id="2.60.40.60">
    <property type="entry name" value="Cadherins"/>
    <property type="match status" value="1"/>
</dbReference>
<evidence type="ECO:0000256" key="2">
    <source>
        <dbReference type="ARBA" id="ARBA00022475"/>
    </source>
</evidence>
<name>A0A9D3SH08_9TELE</name>
<dbReference type="EMBL" id="JAHKSW010000021">
    <property type="protein sequence ID" value="KAG7319188.1"/>
    <property type="molecule type" value="Genomic_DNA"/>
</dbReference>
<keyword evidence="2" id="KW-1003">Cell membrane</keyword>
<dbReference type="Proteomes" id="UP000824219">
    <property type="component" value="Linkage Group LG21"/>
</dbReference>
<feature type="chain" id="PRO_5038973869" description="Cadherin prodomain domain-containing protein" evidence="6">
    <location>
        <begin position="26"/>
        <end position="223"/>
    </location>
</feature>
<dbReference type="GO" id="GO:0007155">
    <property type="term" value="P:cell adhesion"/>
    <property type="evidence" value="ECO:0007669"/>
    <property type="project" value="UniProtKB-KW"/>
</dbReference>
<organism evidence="8 9">
    <name type="scientific">Hemibagrus wyckioides</name>
    <dbReference type="NCBI Taxonomy" id="337641"/>
    <lineage>
        <taxon>Eukaryota</taxon>
        <taxon>Metazoa</taxon>
        <taxon>Chordata</taxon>
        <taxon>Craniata</taxon>
        <taxon>Vertebrata</taxon>
        <taxon>Euteleostomi</taxon>
        <taxon>Actinopterygii</taxon>
        <taxon>Neopterygii</taxon>
        <taxon>Teleostei</taxon>
        <taxon>Ostariophysi</taxon>
        <taxon>Siluriformes</taxon>
        <taxon>Bagridae</taxon>
        <taxon>Hemibagrus</taxon>
    </lineage>
</organism>
<reference evidence="8 9" key="1">
    <citation type="submission" date="2021-06" db="EMBL/GenBank/DDBJ databases">
        <title>Chromosome-level genome assembly of the red-tail catfish (Hemibagrus wyckioides).</title>
        <authorList>
            <person name="Shao F."/>
        </authorList>
    </citation>
    <scope>NUCLEOTIDE SEQUENCE [LARGE SCALE GENOMIC DNA]</scope>
    <source>
        <strain evidence="8">EC202008001</strain>
        <tissue evidence="8">Blood</tissue>
    </source>
</reference>
<dbReference type="Pfam" id="PF08758">
    <property type="entry name" value="Cadherin_pro"/>
    <property type="match status" value="1"/>
</dbReference>
<evidence type="ECO:0000313" key="8">
    <source>
        <dbReference type="EMBL" id="KAG7319188.1"/>
    </source>
</evidence>
<dbReference type="InterPro" id="IPR015919">
    <property type="entry name" value="Cadherin-like_sf"/>
</dbReference>
<keyword evidence="5" id="KW-0325">Glycoprotein</keyword>